<feature type="region of interest" description="Disordered" evidence="1">
    <location>
        <begin position="1"/>
        <end position="27"/>
    </location>
</feature>
<reference evidence="3" key="1">
    <citation type="submission" date="2021-01" db="EMBL/GenBank/DDBJ databases">
        <title>Caligus Genome Assembly.</title>
        <authorList>
            <person name="Gallardo-Escarate C."/>
        </authorList>
    </citation>
    <scope>NUCLEOTIDE SEQUENCE [LARGE SCALE GENOMIC DNA]</scope>
</reference>
<dbReference type="AlphaFoldDB" id="A0A7T8GYA2"/>
<keyword evidence="3" id="KW-1185">Reference proteome</keyword>
<organism evidence="2 3">
    <name type="scientific">Caligus rogercresseyi</name>
    <name type="common">Sea louse</name>
    <dbReference type="NCBI Taxonomy" id="217165"/>
    <lineage>
        <taxon>Eukaryota</taxon>
        <taxon>Metazoa</taxon>
        <taxon>Ecdysozoa</taxon>
        <taxon>Arthropoda</taxon>
        <taxon>Crustacea</taxon>
        <taxon>Multicrustacea</taxon>
        <taxon>Hexanauplia</taxon>
        <taxon>Copepoda</taxon>
        <taxon>Siphonostomatoida</taxon>
        <taxon>Caligidae</taxon>
        <taxon>Caligus</taxon>
    </lineage>
</organism>
<sequence>MAETTVLPQPRASSICEPPPFDSSDPERYFGDLDRYFGRRKYKNKLDQLYISGVTHTSPSSTV</sequence>
<evidence type="ECO:0000313" key="3">
    <source>
        <dbReference type="Proteomes" id="UP000595437"/>
    </source>
</evidence>
<dbReference type="Proteomes" id="UP000595437">
    <property type="component" value="Chromosome 14"/>
</dbReference>
<dbReference type="EMBL" id="CP045903">
    <property type="protein sequence ID" value="QQP39645.1"/>
    <property type="molecule type" value="Genomic_DNA"/>
</dbReference>
<name>A0A7T8GYA2_CALRO</name>
<gene>
    <name evidence="2" type="ORF">FKW44_020592</name>
</gene>
<evidence type="ECO:0000313" key="2">
    <source>
        <dbReference type="EMBL" id="QQP39645.1"/>
    </source>
</evidence>
<proteinExistence type="predicted"/>
<evidence type="ECO:0000256" key="1">
    <source>
        <dbReference type="SAM" id="MobiDB-lite"/>
    </source>
</evidence>
<accession>A0A7T8GYA2</accession>
<protein>
    <submittedName>
        <fullName evidence="2">Uncharacterized protein</fullName>
    </submittedName>
</protein>
<dbReference type="OrthoDB" id="6516509at2759"/>